<comment type="caution">
    <text evidence="1">The sequence shown here is derived from an EMBL/GenBank/DDBJ whole genome shotgun (WGS) entry which is preliminary data.</text>
</comment>
<protein>
    <recommendedName>
        <fullName evidence="3">Alpha/beta hydrolase</fullName>
    </recommendedName>
</protein>
<accession>A0ABS4U1A3</accession>
<dbReference type="Proteomes" id="UP001519332">
    <property type="component" value="Unassembled WGS sequence"/>
</dbReference>
<sequence length="276" mass="29891">MSRVLLVHGIGQQYKGPESMLTECTPALRDGVRFAGGELAVEDISAAFYGDLFRPAGSRSIGWPDYDWSDVDETFEADLLLAWWQDSQPQHPTRARTPQWIQRALSVLSGTSFFAGLGERAMVGSLKQVRAYFCDPNVRAKIRERVQAAIAPETRVVIGHSLGSVIAYEALSSSANTPAKALITLGSPLGVRHLIFDRLTPAPRDGVGCWPSSIESWTNIADQGDVVALTKNLAPLFERSVVDVLVQNGAKAHDIRPYLTAAETGSAVLSGLTTEN</sequence>
<organism evidence="1 2">
    <name type="scientific">Kibdelosporangium banguiense</name>
    <dbReference type="NCBI Taxonomy" id="1365924"/>
    <lineage>
        <taxon>Bacteria</taxon>
        <taxon>Bacillati</taxon>
        <taxon>Actinomycetota</taxon>
        <taxon>Actinomycetes</taxon>
        <taxon>Pseudonocardiales</taxon>
        <taxon>Pseudonocardiaceae</taxon>
        <taxon>Kibdelosporangium</taxon>
    </lineage>
</organism>
<dbReference type="SUPFAM" id="SSF53474">
    <property type="entry name" value="alpha/beta-Hydrolases"/>
    <property type="match status" value="1"/>
</dbReference>
<keyword evidence="2" id="KW-1185">Reference proteome</keyword>
<dbReference type="RefSeq" id="WP_209646690.1">
    <property type="nucleotide sequence ID" value="NZ_JAGINW010000001.1"/>
</dbReference>
<evidence type="ECO:0008006" key="3">
    <source>
        <dbReference type="Google" id="ProtNLM"/>
    </source>
</evidence>
<name>A0ABS4U1A3_9PSEU</name>
<dbReference type="EMBL" id="JAGINW010000001">
    <property type="protein sequence ID" value="MBP2330009.1"/>
    <property type="molecule type" value="Genomic_DNA"/>
</dbReference>
<proteinExistence type="predicted"/>
<dbReference type="InterPro" id="IPR029058">
    <property type="entry name" value="AB_hydrolase_fold"/>
</dbReference>
<reference evidence="1 2" key="1">
    <citation type="submission" date="2021-03" db="EMBL/GenBank/DDBJ databases">
        <title>Sequencing the genomes of 1000 actinobacteria strains.</title>
        <authorList>
            <person name="Klenk H.-P."/>
        </authorList>
    </citation>
    <scope>NUCLEOTIDE SEQUENCE [LARGE SCALE GENOMIC DNA]</scope>
    <source>
        <strain evidence="1 2">DSM 46670</strain>
    </source>
</reference>
<evidence type="ECO:0000313" key="2">
    <source>
        <dbReference type="Proteomes" id="UP001519332"/>
    </source>
</evidence>
<gene>
    <name evidence="1" type="ORF">JOF56_010394</name>
</gene>
<evidence type="ECO:0000313" key="1">
    <source>
        <dbReference type="EMBL" id="MBP2330009.1"/>
    </source>
</evidence>